<protein>
    <submittedName>
        <fullName evidence="6">IclR family transcriptional regulator</fullName>
    </submittedName>
</protein>
<dbReference type="SUPFAM" id="SSF46785">
    <property type="entry name" value="Winged helix' DNA-binding domain"/>
    <property type="match status" value="1"/>
</dbReference>
<keyword evidence="1" id="KW-0805">Transcription regulation</keyword>
<dbReference type="PANTHER" id="PTHR30136">
    <property type="entry name" value="HELIX-TURN-HELIX TRANSCRIPTIONAL REGULATOR, ICLR FAMILY"/>
    <property type="match status" value="1"/>
</dbReference>
<comment type="caution">
    <text evidence="6">The sequence shown here is derived from an EMBL/GenBank/DDBJ whole genome shotgun (WGS) entry which is preliminary data.</text>
</comment>
<keyword evidence="2" id="KW-0238">DNA-binding</keyword>
<dbReference type="InterPro" id="IPR036388">
    <property type="entry name" value="WH-like_DNA-bd_sf"/>
</dbReference>
<dbReference type="Gene3D" id="3.30.450.40">
    <property type="match status" value="1"/>
</dbReference>
<dbReference type="Proteomes" id="UP001290861">
    <property type="component" value="Unassembled WGS sequence"/>
</dbReference>
<feature type="domain" description="IclR-ED" evidence="5">
    <location>
        <begin position="76"/>
        <end position="258"/>
    </location>
</feature>
<dbReference type="InterPro" id="IPR005471">
    <property type="entry name" value="Tscrpt_reg_IclR_N"/>
</dbReference>
<dbReference type="InterPro" id="IPR014757">
    <property type="entry name" value="Tscrpt_reg_IclR_C"/>
</dbReference>
<evidence type="ECO:0000313" key="7">
    <source>
        <dbReference type="Proteomes" id="UP001290861"/>
    </source>
</evidence>
<dbReference type="Gene3D" id="1.10.10.10">
    <property type="entry name" value="Winged helix-like DNA-binding domain superfamily/Winged helix DNA-binding domain"/>
    <property type="match status" value="1"/>
</dbReference>
<evidence type="ECO:0000259" key="4">
    <source>
        <dbReference type="PROSITE" id="PS51077"/>
    </source>
</evidence>
<evidence type="ECO:0000259" key="5">
    <source>
        <dbReference type="PROSITE" id="PS51078"/>
    </source>
</evidence>
<gene>
    <name evidence="6" type="ORF">P9H32_04145</name>
</gene>
<proteinExistence type="predicted"/>
<evidence type="ECO:0000256" key="3">
    <source>
        <dbReference type="ARBA" id="ARBA00023163"/>
    </source>
</evidence>
<dbReference type="Pfam" id="PF09339">
    <property type="entry name" value="HTH_IclR"/>
    <property type="match status" value="1"/>
</dbReference>
<dbReference type="InterPro" id="IPR036390">
    <property type="entry name" value="WH_DNA-bd_sf"/>
</dbReference>
<sequence>MMKTTKKKTSYQAPALEKGLDILEYLSAQPKPRTQLEIAQALGRNPSELYRMLACLEERGYIAKGESGNGYRMTLRLFDLGHRQHTATTLRKAAHIAMEGLAEEIGQACHLTFQHGTSLIVMMERMPARKVCLSIGEGSVFPISQTASGKVLLSRLPEEIAFQTLEDDPEYARLSKAAGKRICDDISEARKNGFLAQESQLTEGTTDIAVPIGIDGSGTSAVLAISYLSIGPQADRLRQTYLKAALLCAEEINRNLGVIR</sequence>
<keyword evidence="7" id="KW-1185">Reference proteome</keyword>
<dbReference type="PROSITE" id="PS51078">
    <property type="entry name" value="ICLR_ED"/>
    <property type="match status" value="1"/>
</dbReference>
<evidence type="ECO:0000256" key="1">
    <source>
        <dbReference type="ARBA" id="ARBA00023015"/>
    </source>
</evidence>
<feature type="domain" description="HTH iclR-type" evidence="4">
    <location>
        <begin position="13"/>
        <end position="75"/>
    </location>
</feature>
<dbReference type="SMART" id="SM00346">
    <property type="entry name" value="HTH_ICLR"/>
    <property type="match status" value="1"/>
</dbReference>
<accession>A0ABU5MUB6</accession>
<dbReference type="RefSeq" id="WP_322607609.1">
    <property type="nucleotide sequence ID" value="NZ_JARVCO010000004.1"/>
</dbReference>
<keyword evidence="3" id="KW-0804">Transcription</keyword>
<dbReference type="EMBL" id="JARVCO010000004">
    <property type="protein sequence ID" value="MDZ8117807.1"/>
    <property type="molecule type" value="Genomic_DNA"/>
</dbReference>
<evidence type="ECO:0000256" key="2">
    <source>
        <dbReference type="ARBA" id="ARBA00023125"/>
    </source>
</evidence>
<evidence type="ECO:0000313" key="6">
    <source>
        <dbReference type="EMBL" id="MDZ8117807.1"/>
    </source>
</evidence>
<dbReference type="InterPro" id="IPR029016">
    <property type="entry name" value="GAF-like_dom_sf"/>
</dbReference>
<name>A0ABU5MUB6_9BACT</name>
<organism evidence="6 7">
    <name type="scientific">Pontiella agarivorans</name>
    <dbReference type="NCBI Taxonomy" id="3038953"/>
    <lineage>
        <taxon>Bacteria</taxon>
        <taxon>Pseudomonadati</taxon>
        <taxon>Kiritimatiellota</taxon>
        <taxon>Kiritimatiellia</taxon>
        <taxon>Kiritimatiellales</taxon>
        <taxon>Pontiellaceae</taxon>
        <taxon>Pontiella</taxon>
    </lineage>
</organism>
<dbReference type="PANTHER" id="PTHR30136:SF7">
    <property type="entry name" value="HTH-TYPE TRANSCRIPTIONAL REGULATOR KDGR-RELATED"/>
    <property type="match status" value="1"/>
</dbReference>
<dbReference type="PROSITE" id="PS51077">
    <property type="entry name" value="HTH_ICLR"/>
    <property type="match status" value="1"/>
</dbReference>
<dbReference type="Pfam" id="PF01614">
    <property type="entry name" value="IclR_C"/>
    <property type="match status" value="1"/>
</dbReference>
<dbReference type="SUPFAM" id="SSF55781">
    <property type="entry name" value="GAF domain-like"/>
    <property type="match status" value="1"/>
</dbReference>
<dbReference type="InterPro" id="IPR050707">
    <property type="entry name" value="HTH_MetabolicPath_Reg"/>
</dbReference>
<reference evidence="6 7" key="1">
    <citation type="journal article" date="2024" name="Appl. Environ. Microbiol.">
        <title>Pontiella agarivorans sp. nov., a novel marine anaerobic bacterium capable of degrading macroalgal polysaccharides and fixing nitrogen.</title>
        <authorList>
            <person name="Liu N."/>
            <person name="Kivenson V."/>
            <person name="Peng X."/>
            <person name="Cui Z."/>
            <person name="Lankiewicz T.S."/>
            <person name="Gosselin K.M."/>
            <person name="English C.J."/>
            <person name="Blair E.M."/>
            <person name="O'Malley M.A."/>
            <person name="Valentine D.L."/>
        </authorList>
    </citation>
    <scope>NUCLEOTIDE SEQUENCE [LARGE SCALE GENOMIC DNA]</scope>
    <source>
        <strain evidence="6 7">NLcol2</strain>
    </source>
</reference>